<feature type="transmembrane region" description="Helical" evidence="1">
    <location>
        <begin position="12"/>
        <end position="31"/>
    </location>
</feature>
<keyword evidence="3" id="KW-1185">Reference proteome</keyword>
<evidence type="ECO:0000313" key="3">
    <source>
        <dbReference type="Proteomes" id="UP000581135"/>
    </source>
</evidence>
<protein>
    <submittedName>
        <fullName evidence="2">Uncharacterized protein</fullName>
    </submittedName>
</protein>
<evidence type="ECO:0000313" key="2">
    <source>
        <dbReference type="EMBL" id="MBB3063904.1"/>
    </source>
</evidence>
<sequence length="173" mass="18861">MPIFRYPRSSLIGDFLRSGGGLAAGLAGLVLAPSSSVVVVISLFFIVLFGWFLWRTIRRSRTEIALISDGIACRDITEKRISWDDLASLKLRFYGTRREHRNKQGGFMVLTLAGPGSKIALESSLEGFSDIVERAAAAAQAKHLEIDAASQEYLLDLGIEAAQPIAAVQAEEH</sequence>
<keyword evidence="1" id="KW-1133">Transmembrane helix</keyword>
<organism evidence="2 3">
    <name type="scientific">Limibacillus halophilus</name>
    <dbReference type="NCBI Taxonomy" id="1579333"/>
    <lineage>
        <taxon>Bacteria</taxon>
        <taxon>Pseudomonadati</taxon>
        <taxon>Pseudomonadota</taxon>
        <taxon>Alphaproteobacteria</taxon>
        <taxon>Rhodospirillales</taxon>
        <taxon>Rhodovibrionaceae</taxon>
        <taxon>Limibacillus</taxon>
    </lineage>
</organism>
<comment type="caution">
    <text evidence="2">The sequence shown here is derived from an EMBL/GenBank/DDBJ whole genome shotgun (WGS) entry which is preliminary data.</text>
</comment>
<keyword evidence="1" id="KW-0812">Transmembrane</keyword>
<keyword evidence="1" id="KW-0472">Membrane</keyword>
<dbReference type="AlphaFoldDB" id="A0A839SPX9"/>
<dbReference type="EMBL" id="JACHXA010000001">
    <property type="protein sequence ID" value="MBB3063904.1"/>
    <property type="molecule type" value="Genomic_DNA"/>
</dbReference>
<evidence type="ECO:0000256" key="1">
    <source>
        <dbReference type="SAM" id="Phobius"/>
    </source>
</evidence>
<reference evidence="2 3" key="1">
    <citation type="submission" date="2020-08" db="EMBL/GenBank/DDBJ databases">
        <title>Genomic Encyclopedia of Type Strains, Phase III (KMG-III): the genomes of soil and plant-associated and newly described type strains.</title>
        <authorList>
            <person name="Whitman W."/>
        </authorList>
    </citation>
    <scope>NUCLEOTIDE SEQUENCE [LARGE SCALE GENOMIC DNA]</scope>
    <source>
        <strain evidence="2 3">CECT 8803</strain>
    </source>
</reference>
<dbReference type="Proteomes" id="UP000581135">
    <property type="component" value="Unassembled WGS sequence"/>
</dbReference>
<dbReference type="RefSeq" id="WP_183414715.1">
    <property type="nucleotide sequence ID" value="NZ_JACHXA010000001.1"/>
</dbReference>
<gene>
    <name evidence="2" type="ORF">FHR98_000169</name>
</gene>
<proteinExistence type="predicted"/>
<name>A0A839SPX9_9PROT</name>
<accession>A0A839SPX9</accession>